<dbReference type="SMART" id="SM00355">
    <property type="entry name" value="ZnF_C2H2"/>
    <property type="match status" value="2"/>
</dbReference>
<dbReference type="InterPro" id="IPR056438">
    <property type="entry name" value="Znf-C2H2_CTCF"/>
</dbReference>
<keyword evidence="5" id="KW-0862">Zinc</keyword>
<sequence>MFVTRVYKCEECGYVCNQSSTLKAHMRIYSGEMYKCEECGFACNQSSDLKKHMRIHTEQRLYKCEVCGRAF</sequence>
<evidence type="ECO:0000256" key="3">
    <source>
        <dbReference type="ARBA" id="ARBA00022737"/>
    </source>
</evidence>
<dbReference type="PANTHER" id="PTHR24404">
    <property type="entry name" value="ZINC FINGER PROTEIN"/>
    <property type="match status" value="1"/>
</dbReference>
<keyword evidence="2" id="KW-0479">Metal-binding</keyword>
<evidence type="ECO:0000256" key="8">
    <source>
        <dbReference type="PROSITE-ProRule" id="PRU00042"/>
    </source>
</evidence>
<keyword evidence="7" id="KW-0539">Nucleus</keyword>
<feature type="domain" description="C2H2-type" evidence="9">
    <location>
        <begin position="7"/>
        <end position="34"/>
    </location>
</feature>
<dbReference type="InterPro" id="IPR036236">
    <property type="entry name" value="Znf_C2H2_sf"/>
</dbReference>
<dbReference type="FunFam" id="3.30.160.60:FF:000670">
    <property type="entry name" value="zinc finger protein 22"/>
    <property type="match status" value="2"/>
</dbReference>
<dbReference type="GO" id="GO:0005634">
    <property type="term" value="C:nucleus"/>
    <property type="evidence" value="ECO:0007669"/>
    <property type="project" value="UniProtKB-SubCell"/>
</dbReference>
<dbReference type="GO" id="GO:0008270">
    <property type="term" value="F:zinc ion binding"/>
    <property type="evidence" value="ECO:0007669"/>
    <property type="project" value="UniProtKB-KW"/>
</dbReference>
<dbReference type="GO" id="GO:0003700">
    <property type="term" value="F:DNA-binding transcription factor activity"/>
    <property type="evidence" value="ECO:0007669"/>
    <property type="project" value="TreeGrafter"/>
</dbReference>
<evidence type="ECO:0000256" key="5">
    <source>
        <dbReference type="ARBA" id="ARBA00022833"/>
    </source>
</evidence>
<evidence type="ECO:0000256" key="1">
    <source>
        <dbReference type="ARBA" id="ARBA00004123"/>
    </source>
</evidence>
<dbReference type="Pfam" id="PF23611">
    <property type="entry name" value="zf-C2H2_16"/>
    <property type="match status" value="1"/>
</dbReference>
<evidence type="ECO:0000256" key="6">
    <source>
        <dbReference type="ARBA" id="ARBA00023125"/>
    </source>
</evidence>
<evidence type="ECO:0000313" key="11">
    <source>
        <dbReference type="Proteomes" id="UP000828390"/>
    </source>
</evidence>
<keyword evidence="11" id="KW-1185">Reference proteome</keyword>
<keyword evidence="3" id="KW-0677">Repeat</keyword>
<keyword evidence="6" id="KW-0238">DNA-binding</keyword>
<dbReference type="AlphaFoldDB" id="A0A9D4K1I2"/>
<reference evidence="10" key="2">
    <citation type="submission" date="2020-11" db="EMBL/GenBank/DDBJ databases">
        <authorList>
            <person name="McCartney M.A."/>
            <person name="Auch B."/>
            <person name="Kono T."/>
            <person name="Mallez S."/>
            <person name="Becker A."/>
            <person name="Gohl D.M."/>
            <person name="Silverstein K.A.T."/>
            <person name="Koren S."/>
            <person name="Bechman K.B."/>
            <person name="Herman A."/>
            <person name="Abrahante J.E."/>
            <person name="Garbe J."/>
        </authorList>
    </citation>
    <scope>NUCLEOTIDE SEQUENCE</scope>
    <source>
        <strain evidence="10">Duluth1</strain>
        <tissue evidence="10">Whole animal</tissue>
    </source>
</reference>
<evidence type="ECO:0000256" key="4">
    <source>
        <dbReference type="ARBA" id="ARBA00022771"/>
    </source>
</evidence>
<evidence type="ECO:0000256" key="2">
    <source>
        <dbReference type="ARBA" id="ARBA00022723"/>
    </source>
</evidence>
<comment type="subcellular location">
    <subcellularLocation>
        <location evidence="1">Nucleus</location>
    </subcellularLocation>
</comment>
<dbReference type="PANTHER" id="PTHR24404:SF114">
    <property type="entry name" value="KLUMPFUSS, ISOFORM B-RELATED"/>
    <property type="match status" value="1"/>
</dbReference>
<dbReference type="Pfam" id="PF00096">
    <property type="entry name" value="zf-C2H2"/>
    <property type="match status" value="1"/>
</dbReference>
<reference evidence="10" key="1">
    <citation type="journal article" date="2019" name="bioRxiv">
        <title>The Genome of the Zebra Mussel, Dreissena polymorpha: A Resource for Invasive Species Research.</title>
        <authorList>
            <person name="McCartney M.A."/>
            <person name="Auch B."/>
            <person name="Kono T."/>
            <person name="Mallez S."/>
            <person name="Zhang Y."/>
            <person name="Obille A."/>
            <person name="Becker A."/>
            <person name="Abrahante J.E."/>
            <person name="Garbe J."/>
            <person name="Badalamenti J.P."/>
            <person name="Herman A."/>
            <person name="Mangelson H."/>
            <person name="Liachko I."/>
            <person name="Sullivan S."/>
            <person name="Sone E.D."/>
            <person name="Koren S."/>
            <person name="Silverstein K.A.T."/>
            <person name="Beckman K.B."/>
            <person name="Gohl D.M."/>
        </authorList>
    </citation>
    <scope>NUCLEOTIDE SEQUENCE</scope>
    <source>
        <strain evidence="10">Duluth1</strain>
        <tissue evidence="10">Whole animal</tissue>
    </source>
</reference>
<dbReference type="EMBL" id="JAIWYP010000004">
    <property type="protein sequence ID" value="KAH3831019.1"/>
    <property type="molecule type" value="Genomic_DNA"/>
</dbReference>
<dbReference type="PROSITE" id="PS50157">
    <property type="entry name" value="ZINC_FINGER_C2H2_2"/>
    <property type="match status" value="2"/>
</dbReference>
<evidence type="ECO:0000256" key="7">
    <source>
        <dbReference type="ARBA" id="ARBA00023242"/>
    </source>
</evidence>
<dbReference type="GO" id="GO:0000978">
    <property type="term" value="F:RNA polymerase II cis-regulatory region sequence-specific DNA binding"/>
    <property type="evidence" value="ECO:0007669"/>
    <property type="project" value="TreeGrafter"/>
</dbReference>
<dbReference type="Gene3D" id="3.30.160.60">
    <property type="entry name" value="Classic Zinc Finger"/>
    <property type="match status" value="3"/>
</dbReference>
<accession>A0A9D4K1I2</accession>
<gene>
    <name evidence="10" type="ORF">DPMN_104278</name>
</gene>
<dbReference type="PROSITE" id="PS00028">
    <property type="entry name" value="ZINC_FINGER_C2H2_1"/>
    <property type="match status" value="1"/>
</dbReference>
<dbReference type="InterPro" id="IPR050589">
    <property type="entry name" value="Ikaros_C2H2-ZF"/>
</dbReference>
<proteinExistence type="predicted"/>
<dbReference type="SUPFAM" id="SSF57667">
    <property type="entry name" value="beta-beta-alpha zinc fingers"/>
    <property type="match status" value="2"/>
</dbReference>
<comment type="caution">
    <text evidence="10">The sequence shown here is derived from an EMBL/GenBank/DDBJ whole genome shotgun (WGS) entry which is preliminary data.</text>
</comment>
<evidence type="ECO:0000259" key="9">
    <source>
        <dbReference type="PROSITE" id="PS50157"/>
    </source>
</evidence>
<evidence type="ECO:0000313" key="10">
    <source>
        <dbReference type="EMBL" id="KAH3831019.1"/>
    </source>
</evidence>
<dbReference type="InterPro" id="IPR013087">
    <property type="entry name" value="Znf_C2H2_type"/>
</dbReference>
<feature type="domain" description="C2H2-type" evidence="9">
    <location>
        <begin position="34"/>
        <end position="61"/>
    </location>
</feature>
<dbReference type="GO" id="GO:0006357">
    <property type="term" value="P:regulation of transcription by RNA polymerase II"/>
    <property type="evidence" value="ECO:0007669"/>
    <property type="project" value="TreeGrafter"/>
</dbReference>
<name>A0A9D4K1I2_DREPO</name>
<organism evidence="10 11">
    <name type="scientific">Dreissena polymorpha</name>
    <name type="common">Zebra mussel</name>
    <name type="synonym">Mytilus polymorpha</name>
    <dbReference type="NCBI Taxonomy" id="45954"/>
    <lineage>
        <taxon>Eukaryota</taxon>
        <taxon>Metazoa</taxon>
        <taxon>Spiralia</taxon>
        <taxon>Lophotrochozoa</taxon>
        <taxon>Mollusca</taxon>
        <taxon>Bivalvia</taxon>
        <taxon>Autobranchia</taxon>
        <taxon>Heteroconchia</taxon>
        <taxon>Euheterodonta</taxon>
        <taxon>Imparidentia</taxon>
        <taxon>Neoheterodontei</taxon>
        <taxon>Myida</taxon>
        <taxon>Dreissenoidea</taxon>
        <taxon>Dreissenidae</taxon>
        <taxon>Dreissena</taxon>
    </lineage>
</organism>
<protein>
    <recommendedName>
        <fullName evidence="9">C2H2-type domain-containing protein</fullName>
    </recommendedName>
</protein>
<keyword evidence="4 8" id="KW-0863">Zinc-finger</keyword>
<dbReference type="Proteomes" id="UP000828390">
    <property type="component" value="Unassembled WGS sequence"/>
</dbReference>